<comment type="caution">
    <text evidence="1">The sequence shown here is derived from an EMBL/GenBank/DDBJ whole genome shotgun (WGS) entry which is preliminary data.</text>
</comment>
<name>A0A9X1V9F9_9BACL</name>
<evidence type="ECO:0000313" key="2">
    <source>
        <dbReference type="Proteomes" id="UP001139263"/>
    </source>
</evidence>
<evidence type="ECO:0000313" key="1">
    <source>
        <dbReference type="EMBL" id="MCI0184231.1"/>
    </source>
</evidence>
<protein>
    <submittedName>
        <fullName evidence="1">Uncharacterized protein</fullName>
    </submittedName>
</protein>
<gene>
    <name evidence="1" type="ORF">MM817_02526</name>
</gene>
<dbReference type="Proteomes" id="UP001139263">
    <property type="component" value="Unassembled WGS sequence"/>
</dbReference>
<organism evidence="1 2">
    <name type="scientific">Sulfoacidibacillus ferrooxidans</name>
    <dbReference type="NCBI Taxonomy" id="2005001"/>
    <lineage>
        <taxon>Bacteria</taxon>
        <taxon>Bacillati</taxon>
        <taxon>Bacillota</taxon>
        <taxon>Bacilli</taxon>
        <taxon>Bacillales</taxon>
        <taxon>Alicyclobacillaceae</taxon>
        <taxon>Sulfoacidibacillus</taxon>
    </lineage>
</organism>
<keyword evidence="2" id="KW-1185">Reference proteome</keyword>
<dbReference type="EMBL" id="JALBUF010000010">
    <property type="protein sequence ID" value="MCI0184231.1"/>
    <property type="molecule type" value="Genomic_DNA"/>
</dbReference>
<accession>A0A9X1V9F9</accession>
<dbReference type="AlphaFoldDB" id="A0A9X1V9F9"/>
<proteinExistence type="predicted"/>
<reference evidence="1" key="1">
    <citation type="submission" date="2022-03" db="EMBL/GenBank/DDBJ databases">
        <title>Draft Genome Sequence of Firmicute Strain S0AB, a Heterotrophic Iron/Sulfur-Oxidizing Extreme Acidophile.</title>
        <authorList>
            <person name="Vergara E."/>
            <person name="Pakostova E."/>
            <person name="Johnson D.B."/>
            <person name="Holmes D.S."/>
        </authorList>
    </citation>
    <scope>NUCLEOTIDE SEQUENCE</scope>
    <source>
        <strain evidence="1">S0AB</strain>
    </source>
</reference>
<sequence>MLNLIDNCNMNKHTQIELQEMIEVALQDGLPIELTIQQNTDNYVLCHGVPYYKNNCLFIGNRLIHFSDVVHVHRIK</sequence>